<keyword evidence="4" id="KW-0812">Transmembrane</keyword>
<accession>A0A9N8HU93</accession>
<dbReference type="EC" id="2.7.1.172" evidence="1"/>
<evidence type="ECO:0000313" key="6">
    <source>
        <dbReference type="Proteomes" id="UP001153069"/>
    </source>
</evidence>
<evidence type="ECO:0000313" key="5">
    <source>
        <dbReference type="EMBL" id="CAB9522943.1"/>
    </source>
</evidence>
<dbReference type="Gene3D" id="3.30.200.20">
    <property type="entry name" value="Phosphorylase Kinase, domain 1"/>
    <property type="match status" value="1"/>
</dbReference>
<dbReference type="PANTHER" id="PTHR12149">
    <property type="entry name" value="FRUCTOSAMINE 3 KINASE-RELATED PROTEIN"/>
    <property type="match status" value="1"/>
</dbReference>
<reference evidence="5" key="1">
    <citation type="submission" date="2020-06" db="EMBL/GenBank/DDBJ databases">
        <authorList>
            <consortium name="Plant Systems Biology data submission"/>
        </authorList>
    </citation>
    <scope>NUCLEOTIDE SEQUENCE</scope>
    <source>
        <strain evidence="5">D6</strain>
    </source>
</reference>
<dbReference type="Gene3D" id="3.90.1200.10">
    <property type="match status" value="1"/>
</dbReference>
<dbReference type="OrthoDB" id="5772781at2759"/>
<dbReference type="InterPro" id="IPR016477">
    <property type="entry name" value="Fructo-/Ketosamine-3-kinase"/>
</dbReference>
<feature type="region of interest" description="Disordered" evidence="3">
    <location>
        <begin position="67"/>
        <end position="90"/>
    </location>
</feature>
<evidence type="ECO:0000256" key="2">
    <source>
        <dbReference type="ARBA" id="ARBA00048655"/>
    </source>
</evidence>
<sequence>MTARTSTSTRGTTTVVILDTILFLLLLFIEPSGAFLLPSNHNLIRAPNKLQVMSSYMETMQEAATKSLGRPVQLEPASGGGMSGGGGASTSAVIDKETGDKYFVKSATNKGNMLRAEYLGVKAMADTHTIQTPTPIAFGQYDNKAFVLFEYLDFCGGGSQFELGVQLAKMHRSLSPHNNNGQFGFDVDNTIGATPQPNLPWMTDWADFWDTHRLGHMLKLTGNCGLSKPQVEELRTKTRQLLSHQPAPSLLHGDLWGGNKGFCKKDGNVVPVIFDPATYYGDREADVAMTYLFGGFSGDFYQGYESEWPLPEGHEKRKVVYNLYHIMNHYVLFGGGYLSQAKGMIQQILRM</sequence>
<dbReference type="AlphaFoldDB" id="A0A9N8HU93"/>
<feature type="compositionally biased region" description="Gly residues" evidence="3">
    <location>
        <begin position="78"/>
        <end position="88"/>
    </location>
</feature>
<gene>
    <name evidence="5" type="ORF">SEMRO_1359_G265970.1</name>
</gene>
<evidence type="ECO:0000256" key="3">
    <source>
        <dbReference type="SAM" id="MobiDB-lite"/>
    </source>
</evidence>
<keyword evidence="4" id="KW-1133">Transmembrane helix</keyword>
<dbReference type="EMBL" id="CAICTM010001357">
    <property type="protein sequence ID" value="CAB9522943.1"/>
    <property type="molecule type" value="Genomic_DNA"/>
</dbReference>
<name>A0A9N8HU93_9STRA</name>
<keyword evidence="6" id="KW-1185">Reference proteome</keyword>
<proteinExistence type="predicted"/>
<evidence type="ECO:0000256" key="1">
    <source>
        <dbReference type="ARBA" id="ARBA00011961"/>
    </source>
</evidence>
<dbReference type="SUPFAM" id="SSF56112">
    <property type="entry name" value="Protein kinase-like (PK-like)"/>
    <property type="match status" value="1"/>
</dbReference>
<dbReference type="InterPro" id="IPR011009">
    <property type="entry name" value="Kinase-like_dom_sf"/>
</dbReference>
<dbReference type="GO" id="GO:0102193">
    <property type="term" value="F:protein-ribulosamine 3-kinase activity"/>
    <property type="evidence" value="ECO:0007669"/>
    <property type="project" value="UniProtKB-EC"/>
</dbReference>
<dbReference type="Pfam" id="PF03881">
    <property type="entry name" value="Fructosamin_kin"/>
    <property type="match status" value="1"/>
</dbReference>
<comment type="caution">
    <text evidence="5">The sequence shown here is derived from an EMBL/GenBank/DDBJ whole genome shotgun (WGS) entry which is preliminary data.</text>
</comment>
<organism evidence="5 6">
    <name type="scientific">Seminavis robusta</name>
    <dbReference type="NCBI Taxonomy" id="568900"/>
    <lineage>
        <taxon>Eukaryota</taxon>
        <taxon>Sar</taxon>
        <taxon>Stramenopiles</taxon>
        <taxon>Ochrophyta</taxon>
        <taxon>Bacillariophyta</taxon>
        <taxon>Bacillariophyceae</taxon>
        <taxon>Bacillariophycidae</taxon>
        <taxon>Naviculales</taxon>
        <taxon>Naviculaceae</taxon>
        <taxon>Seminavis</taxon>
    </lineage>
</organism>
<protein>
    <recommendedName>
        <fullName evidence="1">protein-ribulosamine 3-kinase</fullName>
        <ecNumber evidence="1">2.7.1.172</ecNumber>
    </recommendedName>
</protein>
<feature type="transmembrane region" description="Helical" evidence="4">
    <location>
        <begin position="12"/>
        <end position="29"/>
    </location>
</feature>
<dbReference type="Proteomes" id="UP001153069">
    <property type="component" value="Unassembled WGS sequence"/>
</dbReference>
<evidence type="ECO:0000256" key="4">
    <source>
        <dbReference type="SAM" id="Phobius"/>
    </source>
</evidence>
<dbReference type="PANTHER" id="PTHR12149:SF8">
    <property type="entry name" value="PROTEIN-RIBULOSAMINE 3-KINASE"/>
    <property type="match status" value="1"/>
</dbReference>
<comment type="catalytic activity">
    <reaction evidence="2">
        <text>N(6)-D-ribulosyl-L-lysyl-[protein] + ATP = N(6)-(3-O-phospho-D-ribulosyl)-L-lysyl-[protein] + ADP + H(+)</text>
        <dbReference type="Rhea" id="RHEA:48432"/>
        <dbReference type="Rhea" id="RHEA-COMP:12103"/>
        <dbReference type="Rhea" id="RHEA-COMP:12104"/>
        <dbReference type="ChEBI" id="CHEBI:15378"/>
        <dbReference type="ChEBI" id="CHEBI:30616"/>
        <dbReference type="ChEBI" id="CHEBI:90418"/>
        <dbReference type="ChEBI" id="CHEBI:90420"/>
        <dbReference type="ChEBI" id="CHEBI:456216"/>
        <dbReference type="EC" id="2.7.1.172"/>
    </reaction>
    <physiologicalReaction direction="left-to-right" evidence="2">
        <dbReference type="Rhea" id="RHEA:48433"/>
    </physiologicalReaction>
</comment>
<keyword evidence="4" id="KW-0472">Membrane</keyword>